<protein>
    <recommendedName>
        <fullName evidence="5">DUF4157 domain-containing protein</fullName>
    </recommendedName>
</protein>
<evidence type="ECO:0008006" key="5">
    <source>
        <dbReference type="Google" id="ProtNLM"/>
    </source>
</evidence>
<dbReference type="Proteomes" id="UP001501074">
    <property type="component" value="Unassembled WGS sequence"/>
</dbReference>
<organism evidence="3 4">
    <name type="scientific">Kineosporia mesophila</name>
    <dbReference type="NCBI Taxonomy" id="566012"/>
    <lineage>
        <taxon>Bacteria</taxon>
        <taxon>Bacillati</taxon>
        <taxon>Actinomycetota</taxon>
        <taxon>Actinomycetes</taxon>
        <taxon>Kineosporiales</taxon>
        <taxon>Kineosporiaceae</taxon>
        <taxon>Kineosporia</taxon>
    </lineage>
</organism>
<feature type="compositionally biased region" description="Low complexity" evidence="1">
    <location>
        <begin position="39"/>
        <end position="57"/>
    </location>
</feature>
<keyword evidence="2" id="KW-0732">Signal</keyword>
<evidence type="ECO:0000313" key="3">
    <source>
        <dbReference type="EMBL" id="GAA3626014.1"/>
    </source>
</evidence>
<evidence type="ECO:0000256" key="1">
    <source>
        <dbReference type="SAM" id="MobiDB-lite"/>
    </source>
</evidence>
<proteinExistence type="predicted"/>
<dbReference type="EMBL" id="BAAAZO010000009">
    <property type="protein sequence ID" value="GAA3626014.1"/>
    <property type="molecule type" value="Genomic_DNA"/>
</dbReference>
<dbReference type="RefSeq" id="WP_231484738.1">
    <property type="nucleotide sequence ID" value="NZ_BAAAZO010000009.1"/>
</dbReference>
<feature type="region of interest" description="Disordered" evidence="1">
    <location>
        <begin position="26"/>
        <end position="57"/>
    </location>
</feature>
<evidence type="ECO:0000256" key="2">
    <source>
        <dbReference type="SAM" id="SignalP"/>
    </source>
</evidence>
<accession>A0ABP7A6U3</accession>
<gene>
    <name evidence="3" type="ORF">GCM10022223_49030</name>
</gene>
<feature type="chain" id="PRO_5047440760" description="DUF4157 domain-containing protein" evidence="2">
    <location>
        <begin position="20"/>
        <end position="297"/>
    </location>
</feature>
<feature type="signal peptide" evidence="2">
    <location>
        <begin position="1"/>
        <end position="19"/>
    </location>
</feature>
<name>A0ABP7A6U3_9ACTN</name>
<reference evidence="4" key="1">
    <citation type="journal article" date="2019" name="Int. J. Syst. Evol. Microbiol.">
        <title>The Global Catalogue of Microorganisms (GCM) 10K type strain sequencing project: providing services to taxonomists for standard genome sequencing and annotation.</title>
        <authorList>
            <consortium name="The Broad Institute Genomics Platform"/>
            <consortium name="The Broad Institute Genome Sequencing Center for Infectious Disease"/>
            <person name="Wu L."/>
            <person name="Ma J."/>
        </authorList>
    </citation>
    <scope>NUCLEOTIDE SEQUENCE [LARGE SCALE GENOMIC DNA]</scope>
    <source>
        <strain evidence="4">JCM 16902</strain>
    </source>
</reference>
<keyword evidence="4" id="KW-1185">Reference proteome</keyword>
<comment type="caution">
    <text evidence="3">The sequence shown here is derived from an EMBL/GenBank/DDBJ whole genome shotgun (WGS) entry which is preliminary data.</text>
</comment>
<sequence>MRRLLPIGAFVLLVALTFALTGGNGTGTTVPAATRNPGTSTAPRTTAGASSTSSTMSAQVTATSSRCRVAGPAVTRTLVNELAALCVRSARTVDRAWGEEWGGVLTRLVVAGDINELAGLLGRDDTKGLTDTAAVTVGPHDAPADAVFINGPAFDGLTDLGRQVVLTHELVHVAARAAGDSDAPLWLEEGYADYVAYRGTGLSAREIAGEALAAPLPQSLPAVDDFDASDAGAAVAYGQAWVAVTVLADRLGSDAALKRLYEKAAHSGTDEALRSAGFVSRTALVRAVRQRMTHLDR</sequence>
<evidence type="ECO:0000313" key="4">
    <source>
        <dbReference type="Proteomes" id="UP001501074"/>
    </source>
</evidence>